<gene>
    <name evidence="1" type="ORF">APLA_LOCUS6580</name>
</gene>
<evidence type="ECO:0000313" key="1">
    <source>
        <dbReference type="EMBL" id="CAB3236483.1"/>
    </source>
</evidence>
<evidence type="ECO:0000313" key="2">
    <source>
        <dbReference type="Proteomes" id="UP000494106"/>
    </source>
</evidence>
<dbReference type="AlphaFoldDB" id="A0A8S0ZW07"/>
<accession>A0A8S0ZW07</accession>
<dbReference type="Proteomes" id="UP000494106">
    <property type="component" value="Unassembled WGS sequence"/>
</dbReference>
<organism evidence="1 2">
    <name type="scientific">Arctia plantaginis</name>
    <name type="common">Wood tiger moth</name>
    <name type="synonym">Phalaena plantaginis</name>
    <dbReference type="NCBI Taxonomy" id="874455"/>
    <lineage>
        <taxon>Eukaryota</taxon>
        <taxon>Metazoa</taxon>
        <taxon>Ecdysozoa</taxon>
        <taxon>Arthropoda</taxon>
        <taxon>Hexapoda</taxon>
        <taxon>Insecta</taxon>
        <taxon>Pterygota</taxon>
        <taxon>Neoptera</taxon>
        <taxon>Endopterygota</taxon>
        <taxon>Lepidoptera</taxon>
        <taxon>Glossata</taxon>
        <taxon>Ditrysia</taxon>
        <taxon>Noctuoidea</taxon>
        <taxon>Erebidae</taxon>
        <taxon>Arctiinae</taxon>
        <taxon>Arctia</taxon>
    </lineage>
</organism>
<dbReference type="EMBL" id="CADEBC010000487">
    <property type="protein sequence ID" value="CAB3236483.1"/>
    <property type="molecule type" value="Genomic_DNA"/>
</dbReference>
<protein>
    <submittedName>
        <fullName evidence="1">Uncharacterized protein</fullName>
    </submittedName>
</protein>
<proteinExistence type="predicted"/>
<comment type="caution">
    <text evidence="1">The sequence shown here is derived from an EMBL/GenBank/DDBJ whole genome shotgun (WGS) entry which is preliminary data.</text>
</comment>
<keyword evidence="2" id="KW-1185">Reference proteome</keyword>
<name>A0A8S0ZW07_ARCPL</name>
<reference evidence="1 2" key="1">
    <citation type="submission" date="2020-04" db="EMBL/GenBank/DDBJ databases">
        <authorList>
            <person name="Wallbank WR R."/>
            <person name="Pardo Diaz C."/>
            <person name="Kozak K."/>
            <person name="Martin S."/>
            <person name="Jiggins C."/>
            <person name="Moest M."/>
            <person name="Warren A I."/>
            <person name="Byers J.R.P. K."/>
            <person name="Montejo-Kovacevich G."/>
            <person name="Yen C E."/>
        </authorList>
    </citation>
    <scope>NUCLEOTIDE SEQUENCE [LARGE SCALE GENOMIC DNA]</scope>
</reference>
<dbReference type="OrthoDB" id="7482671at2759"/>
<sequence>MWDLALRSSTQDNELTALNRPLISTDASVVPETTMDSTTPAKITSDAIVEVLDKAIIDKPLMIDAEPEPGCSSWINNIDIDQRPTTLSSVFSVVCPGKFHA</sequence>